<feature type="transmembrane region" description="Helical" evidence="9">
    <location>
        <begin position="142"/>
        <end position="158"/>
    </location>
</feature>
<keyword evidence="5" id="KW-0571">Peptide transport</keyword>
<comment type="subcellular location">
    <subcellularLocation>
        <location evidence="1 9">Cell membrane</location>
        <topology evidence="1 9">Multi-pass membrane protein</topology>
    </subcellularLocation>
</comment>
<dbReference type="InterPro" id="IPR000515">
    <property type="entry name" value="MetI-like"/>
</dbReference>
<name>A0ABU0FJY1_9HYPH</name>
<dbReference type="Gene3D" id="1.10.3720.10">
    <property type="entry name" value="MetI-like"/>
    <property type="match status" value="1"/>
</dbReference>
<reference evidence="11 12" key="1">
    <citation type="submission" date="2023-07" db="EMBL/GenBank/DDBJ databases">
        <title>Genomic Encyclopedia of Type Strains, Phase IV (KMG-IV): sequencing the most valuable type-strain genomes for metagenomic binning, comparative biology and taxonomic classification.</title>
        <authorList>
            <person name="Goeker M."/>
        </authorList>
    </citation>
    <scope>NUCLEOTIDE SEQUENCE [LARGE SCALE GENOMIC DNA]</scope>
    <source>
        <strain evidence="11 12">DSM 5896</strain>
    </source>
</reference>
<dbReference type="RefSeq" id="WP_307432886.1">
    <property type="nucleotide sequence ID" value="NZ_JAUSVK010000001.1"/>
</dbReference>
<dbReference type="Proteomes" id="UP001237448">
    <property type="component" value="Unassembled WGS sequence"/>
</dbReference>
<feature type="domain" description="ABC transmembrane type-1" evidence="10">
    <location>
        <begin position="79"/>
        <end position="269"/>
    </location>
</feature>
<evidence type="ECO:0000256" key="4">
    <source>
        <dbReference type="ARBA" id="ARBA00022692"/>
    </source>
</evidence>
<feature type="transmembrane region" description="Helical" evidence="9">
    <location>
        <begin position="83"/>
        <end position="106"/>
    </location>
</feature>
<dbReference type="CDD" id="cd06261">
    <property type="entry name" value="TM_PBP2"/>
    <property type="match status" value="1"/>
</dbReference>
<dbReference type="PANTHER" id="PTHR43386:SF1">
    <property type="entry name" value="D,D-DIPEPTIDE TRANSPORT SYSTEM PERMEASE PROTEIN DDPC-RELATED"/>
    <property type="match status" value="1"/>
</dbReference>
<sequence>MAELVVLKPGSQAKPRPRIRLAIAVACIFLFLAAAGPAIAPYDPLRIDASVALAPPSLSHWFGIDQVGRDIFSRVLAATQIDLLTALLAVASSLAVGTAIGAFAGWAGGWADALMSRLLDTIMAFPLFVLAVGIAAALGNSMSSVVLATAVVNLPFYARQVRTEVNRRRSAGYVEAARLAGIGPVTIVVGHILPNLLPPLMVQSSLNMGWAILNAAGLSFIGLGIRPPQPEWGIMVADGASYMISGEWWVFAFPGVTLMLAVLGFSLIGDALRDHFDPRRA</sequence>
<evidence type="ECO:0000313" key="11">
    <source>
        <dbReference type="EMBL" id="MDQ0394917.1"/>
    </source>
</evidence>
<evidence type="ECO:0000256" key="1">
    <source>
        <dbReference type="ARBA" id="ARBA00004651"/>
    </source>
</evidence>
<dbReference type="PANTHER" id="PTHR43386">
    <property type="entry name" value="OLIGOPEPTIDE TRANSPORT SYSTEM PERMEASE PROTEIN APPC"/>
    <property type="match status" value="1"/>
</dbReference>
<keyword evidence="7 9" id="KW-1133">Transmembrane helix</keyword>
<comment type="similarity">
    <text evidence="9">Belongs to the binding-protein-dependent transport system permease family.</text>
</comment>
<keyword evidence="12" id="KW-1185">Reference proteome</keyword>
<keyword evidence="8 9" id="KW-0472">Membrane</keyword>
<evidence type="ECO:0000256" key="9">
    <source>
        <dbReference type="RuleBase" id="RU363032"/>
    </source>
</evidence>
<evidence type="ECO:0000259" key="10">
    <source>
        <dbReference type="PROSITE" id="PS50928"/>
    </source>
</evidence>
<evidence type="ECO:0000313" key="12">
    <source>
        <dbReference type="Proteomes" id="UP001237448"/>
    </source>
</evidence>
<evidence type="ECO:0000256" key="8">
    <source>
        <dbReference type="ARBA" id="ARBA00023136"/>
    </source>
</evidence>
<accession>A0ABU0FJY1</accession>
<keyword evidence="6" id="KW-0653">Protein transport</keyword>
<feature type="transmembrane region" description="Helical" evidence="9">
    <location>
        <begin position="209"/>
        <end position="227"/>
    </location>
</feature>
<dbReference type="EMBL" id="JAUSVK010000001">
    <property type="protein sequence ID" value="MDQ0394917.1"/>
    <property type="molecule type" value="Genomic_DNA"/>
</dbReference>
<keyword evidence="4 9" id="KW-0812">Transmembrane</keyword>
<dbReference type="SUPFAM" id="SSF161098">
    <property type="entry name" value="MetI-like"/>
    <property type="match status" value="1"/>
</dbReference>
<comment type="caution">
    <text evidence="11">The sequence shown here is derived from an EMBL/GenBank/DDBJ whole genome shotgun (WGS) entry which is preliminary data.</text>
</comment>
<evidence type="ECO:0000256" key="6">
    <source>
        <dbReference type="ARBA" id="ARBA00022927"/>
    </source>
</evidence>
<dbReference type="InterPro" id="IPR035906">
    <property type="entry name" value="MetI-like_sf"/>
</dbReference>
<organism evidence="11 12">
    <name type="scientific">Labrys monachus</name>
    <dbReference type="NCBI Taxonomy" id="217067"/>
    <lineage>
        <taxon>Bacteria</taxon>
        <taxon>Pseudomonadati</taxon>
        <taxon>Pseudomonadota</taxon>
        <taxon>Alphaproteobacteria</taxon>
        <taxon>Hyphomicrobiales</taxon>
        <taxon>Xanthobacteraceae</taxon>
        <taxon>Labrys</taxon>
    </lineage>
</organism>
<dbReference type="PROSITE" id="PS50928">
    <property type="entry name" value="ABC_TM1"/>
    <property type="match status" value="1"/>
</dbReference>
<proteinExistence type="inferred from homology"/>
<dbReference type="InterPro" id="IPR050366">
    <property type="entry name" value="BP-dependent_transpt_permease"/>
</dbReference>
<evidence type="ECO:0000256" key="7">
    <source>
        <dbReference type="ARBA" id="ARBA00022989"/>
    </source>
</evidence>
<feature type="transmembrane region" description="Helical" evidence="9">
    <location>
        <begin position="118"/>
        <end position="136"/>
    </location>
</feature>
<keyword evidence="2 9" id="KW-0813">Transport</keyword>
<evidence type="ECO:0000256" key="5">
    <source>
        <dbReference type="ARBA" id="ARBA00022856"/>
    </source>
</evidence>
<feature type="transmembrane region" description="Helical" evidence="9">
    <location>
        <begin position="248"/>
        <end position="268"/>
    </location>
</feature>
<feature type="transmembrane region" description="Helical" evidence="9">
    <location>
        <begin position="21"/>
        <end position="40"/>
    </location>
</feature>
<protein>
    <submittedName>
        <fullName evidence="11">Peptide/nickel transport system permease protein</fullName>
    </submittedName>
</protein>
<feature type="transmembrane region" description="Helical" evidence="9">
    <location>
        <begin position="179"/>
        <end position="197"/>
    </location>
</feature>
<gene>
    <name evidence="11" type="ORF">J3R73_004709</name>
</gene>
<dbReference type="Pfam" id="PF00528">
    <property type="entry name" value="BPD_transp_1"/>
    <property type="match status" value="1"/>
</dbReference>
<evidence type="ECO:0000256" key="2">
    <source>
        <dbReference type="ARBA" id="ARBA00022448"/>
    </source>
</evidence>
<evidence type="ECO:0000256" key="3">
    <source>
        <dbReference type="ARBA" id="ARBA00022475"/>
    </source>
</evidence>
<keyword evidence="3" id="KW-1003">Cell membrane</keyword>